<gene>
    <name evidence="1" type="ORF">UFOPK2582_00223</name>
</gene>
<organism evidence="1">
    <name type="scientific">freshwater metagenome</name>
    <dbReference type="NCBI Taxonomy" id="449393"/>
    <lineage>
        <taxon>unclassified sequences</taxon>
        <taxon>metagenomes</taxon>
        <taxon>ecological metagenomes</taxon>
    </lineage>
</organism>
<evidence type="ECO:0000313" key="1">
    <source>
        <dbReference type="EMBL" id="CAB4687886.1"/>
    </source>
</evidence>
<dbReference type="AlphaFoldDB" id="A0A6J6NNX3"/>
<reference evidence="1" key="1">
    <citation type="submission" date="2020-05" db="EMBL/GenBank/DDBJ databases">
        <authorList>
            <person name="Chiriac C."/>
            <person name="Salcher M."/>
            <person name="Ghai R."/>
            <person name="Kavagutti S V."/>
        </authorList>
    </citation>
    <scope>NUCLEOTIDE SEQUENCE</scope>
</reference>
<sequence>MNVSLVAGIPQQDVMWRAKNAMQRKGYFYGTKIRTKVAAVGVDAINNELTDLCGKQLKLLPV</sequence>
<dbReference type="EMBL" id="CAEZXS010000013">
    <property type="protein sequence ID" value="CAB4687886.1"/>
    <property type="molecule type" value="Genomic_DNA"/>
</dbReference>
<accession>A0A6J6NNX3</accession>
<name>A0A6J6NNX3_9ZZZZ</name>
<protein>
    <submittedName>
        <fullName evidence="1">Unannotated protein</fullName>
    </submittedName>
</protein>
<proteinExistence type="predicted"/>